<proteinExistence type="predicted"/>
<protein>
    <submittedName>
        <fullName evidence="1">DUF4259 domain-containing protein</fullName>
    </submittedName>
</protein>
<keyword evidence="2" id="KW-1185">Reference proteome</keyword>
<dbReference type="RefSeq" id="WP_170193000.1">
    <property type="nucleotide sequence ID" value="NZ_JABBNB010000004.1"/>
</dbReference>
<dbReference type="InterPro" id="IPR025355">
    <property type="entry name" value="DUF4259"/>
</dbReference>
<dbReference type="Pfam" id="PF14078">
    <property type="entry name" value="DUF4259"/>
    <property type="match status" value="1"/>
</dbReference>
<gene>
    <name evidence="1" type="ORF">HH308_04550</name>
</gene>
<comment type="caution">
    <text evidence="1">The sequence shown here is derived from an EMBL/GenBank/DDBJ whole genome shotgun (WGS) entry which is preliminary data.</text>
</comment>
<sequence>MGVWDTGPFDNDDAGDWVDEFDEASPDERLILLRSTLQTDGDNLEIDRCLTIIAAAATVAALIPGGPSVDEAYGPQSLNESGVLVTPDLRDNARRSLIVATAAGSEWSELWAEVDGRDEALEALHAVLQALIAK</sequence>
<evidence type="ECO:0000313" key="1">
    <source>
        <dbReference type="EMBL" id="NMO00483.1"/>
    </source>
</evidence>
<accession>A0A848KVJ6</accession>
<dbReference type="Proteomes" id="UP000550729">
    <property type="component" value="Unassembled WGS sequence"/>
</dbReference>
<name>A0A848KVJ6_9ACTN</name>
<evidence type="ECO:0000313" key="2">
    <source>
        <dbReference type="Proteomes" id="UP000550729"/>
    </source>
</evidence>
<dbReference type="EMBL" id="JABBNB010000004">
    <property type="protein sequence ID" value="NMO00483.1"/>
    <property type="molecule type" value="Genomic_DNA"/>
</dbReference>
<reference evidence="1 2" key="1">
    <citation type="submission" date="2020-04" db="EMBL/GenBank/DDBJ databases">
        <title>Gordonia sp. nov. TBRC 11910.</title>
        <authorList>
            <person name="Suriyachadkun C."/>
        </authorList>
    </citation>
    <scope>NUCLEOTIDE SEQUENCE [LARGE SCALE GENOMIC DNA]</scope>
    <source>
        <strain evidence="1 2">TBRC 11910</strain>
    </source>
</reference>
<dbReference type="AlphaFoldDB" id="A0A848KVJ6"/>
<organism evidence="1 2">
    <name type="scientific">Gordonia asplenii</name>
    <dbReference type="NCBI Taxonomy" id="2725283"/>
    <lineage>
        <taxon>Bacteria</taxon>
        <taxon>Bacillati</taxon>
        <taxon>Actinomycetota</taxon>
        <taxon>Actinomycetes</taxon>
        <taxon>Mycobacteriales</taxon>
        <taxon>Gordoniaceae</taxon>
        <taxon>Gordonia</taxon>
    </lineage>
</organism>